<dbReference type="InterPro" id="IPR004648">
    <property type="entry name" value="Oligpept_transpt"/>
</dbReference>
<keyword evidence="5" id="KW-0571">Peptide transport</keyword>
<dbReference type="NCBIfam" id="TIGR00728">
    <property type="entry name" value="OPT_sfam"/>
    <property type="match status" value="1"/>
</dbReference>
<evidence type="ECO:0000256" key="6">
    <source>
        <dbReference type="ARBA" id="ARBA00022927"/>
    </source>
</evidence>
<dbReference type="AlphaFoldDB" id="A0A261Y5X6"/>
<reference evidence="10 11" key="1">
    <citation type="journal article" date="2017" name="Mycologia">
        <title>Bifiguratus adelaidae, gen. et sp. nov., a new member of Mucoromycotina in endophytic and soil-dwelling habitats.</title>
        <authorList>
            <person name="Torres-Cruz T.J."/>
            <person name="Billingsley Tobias T.L."/>
            <person name="Almatruk M."/>
            <person name="Hesse C."/>
            <person name="Kuske C.R."/>
            <person name="Desiro A."/>
            <person name="Benucci G.M."/>
            <person name="Bonito G."/>
            <person name="Stajich J.E."/>
            <person name="Dunlap C."/>
            <person name="Arnold A.E."/>
            <person name="Porras-Alfaro A."/>
        </authorList>
    </citation>
    <scope>NUCLEOTIDE SEQUENCE [LARGE SCALE GENOMIC DNA]</scope>
    <source>
        <strain evidence="10 11">AZ0501</strain>
    </source>
</reference>
<comment type="similarity">
    <text evidence="2">Belongs to the oligopeptide OPT transporter family.</text>
</comment>
<evidence type="ECO:0000256" key="2">
    <source>
        <dbReference type="ARBA" id="ARBA00008807"/>
    </source>
</evidence>
<evidence type="ECO:0000256" key="3">
    <source>
        <dbReference type="ARBA" id="ARBA00022448"/>
    </source>
</evidence>
<feature type="transmembrane region" description="Helical" evidence="9">
    <location>
        <begin position="339"/>
        <end position="368"/>
    </location>
</feature>
<evidence type="ECO:0000313" key="10">
    <source>
        <dbReference type="EMBL" id="OZJ06026.1"/>
    </source>
</evidence>
<dbReference type="GO" id="GO:0016020">
    <property type="term" value="C:membrane"/>
    <property type="evidence" value="ECO:0007669"/>
    <property type="project" value="UniProtKB-SubCell"/>
</dbReference>
<keyword evidence="4 9" id="KW-0812">Transmembrane</keyword>
<evidence type="ECO:0000256" key="1">
    <source>
        <dbReference type="ARBA" id="ARBA00004141"/>
    </source>
</evidence>
<dbReference type="Proteomes" id="UP000242875">
    <property type="component" value="Unassembled WGS sequence"/>
</dbReference>
<protein>
    <recommendedName>
        <fullName evidence="12">OPT family small oligopeptide transporter</fullName>
    </recommendedName>
</protein>
<dbReference type="Pfam" id="PF03169">
    <property type="entry name" value="OPT"/>
    <property type="match status" value="1"/>
</dbReference>
<keyword evidence="3" id="KW-0813">Transport</keyword>
<evidence type="ECO:0000256" key="4">
    <source>
        <dbReference type="ARBA" id="ARBA00022692"/>
    </source>
</evidence>
<gene>
    <name evidence="10" type="ORF">BZG36_01102</name>
</gene>
<evidence type="ECO:0000256" key="8">
    <source>
        <dbReference type="ARBA" id="ARBA00023136"/>
    </source>
</evidence>
<feature type="transmembrane region" description="Helical" evidence="9">
    <location>
        <begin position="306"/>
        <end position="327"/>
    </location>
</feature>
<dbReference type="OrthoDB" id="9986677at2759"/>
<keyword evidence="6" id="KW-0653">Protein transport</keyword>
<feature type="transmembrane region" description="Helical" evidence="9">
    <location>
        <begin position="67"/>
        <end position="88"/>
    </location>
</feature>
<keyword evidence="11" id="KW-1185">Reference proteome</keyword>
<feature type="transmembrane region" description="Helical" evidence="9">
    <location>
        <begin position="125"/>
        <end position="146"/>
    </location>
</feature>
<accession>A0A261Y5X6</accession>
<sequence length="440" mass="49852">MFTWVYYSDLWNAKSFPFLSQELWLNEPYSTFYNATPYNQSMILDANNQVNLTALEQYGLPWYSTTYVMYILVGNLATTATITHVALYHGKAIWGTLKAIRRGKSHQGVNDIHYQMMQKYKEVPFWWYGILFIITFAVGMGLIYAGNSHLPWWGFIVAIILSFVLTLFMGLMYSTTGFPMSTQNVVQLLGGYILPRNPVANMWFTLYGYNTVNQAVSMVSDLKLGQYLKIPPRAVFAAQCTGTVVGALLNYVIMKSIIASQRDLLLSPQGSNIWSGQNPQQFNSLSITWGGLSAELFSPGKTYYPVAWAFLVGFLIPLPLYILHRFYPKVGFNAINTAVLVWFFGDLCVGINSSITTAMCLGFFFQFYMRRYRPRWFEKYQFIVSAALDSGTQVCIFVMTFAIFGGAGTSQSFPTWWGNTVVPDGYPDHCYLDPNIYGTG</sequence>
<dbReference type="GO" id="GO:0015031">
    <property type="term" value="P:protein transport"/>
    <property type="evidence" value="ECO:0007669"/>
    <property type="project" value="UniProtKB-KW"/>
</dbReference>
<proteinExistence type="inferred from homology"/>
<evidence type="ECO:0000256" key="5">
    <source>
        <dbReference type="ARBA" id="ARBA00022856"/>
    </source>
</evidence>
<comment type="subcellular location">
    <subcellularLocation>
        <location evidence="1">Membrane</location>
        <topology evidence="1">Multi-pass membrane protein</topology>
    </subcellularLocation>
</comment>
<dbReference type="PANTHER" id="PTHR22601">
    <property type="entry name" value="ISP4 LIKE PROTEIN"/>
    <property type="match status" value="1"/>
</dbReference>
<feature type="transmembrane region" description="Helical" evidence="9">
    <location>
        <begin position="152"/>
        <end position="173"/>
    </location>
</feature>
<evidence type="ECO:0000313" key="11">
    <source>
        <dbReference type="Proteomes" id="UP000242875"/>
    </source>
</evidence>
<evidence type="ECO:0008006" key="12">
    <source>
        <dbReference type="Google" id="ProtNLM"/>
    </source>
</evidence>
<name>A0A261Y5X6_9FUNG</name>
<keyword evidence="7 9" id="KW-1133">Transmembrane helix</keyword>
<dbReference type="GO" id="GO:0035673">
    <property type="term" value="F:oligopeptide transmembrane transporter activity"/>
    <property type="evidence" value="ECO:0007669"/>
    <property type="project" value="InterPro"/>
</dbReference>
<organism evidence="10 11">
    <name type="scientific">Bifiguratus adelaidae</name>
    <dbReference type="NCBI Taxonomy" id="1938954"/>
    <lineage>
        <taxon>Eukaryota</taxon>
        <taxon>Fungi</taxon>
        <taxon>Fungi incertae sedis</taxon>
        <taxon>Mucoromycota</taxon>
        <taxon>Mucoromycotina</taxon>
        <taxon>Endogonomycetes</taxon>
        <taxon>Endogonales</taxon>
        <taxon>Endogonales incertae sedis</taxon>
        <taxon>Bifiguratus</taxon>
    </lineage>
</organism>
<feature type="transmembrane region" description="Helical" evidence="9">
    <location>
        <begin position="380"/>
        <end position="404"/>
    </location>
</feature>
<dbReference type="InterPro" id="IPR004813">
    <property type="entry name" value="OPT"/>
</dbReference>
<evidence type="ECO:0000256" key="9">
    <source>
        <dbReference type="SAM" id="Phobius"/>
    </source>
</evidence>
<dbReference type="EMBL" id="MVBO01000007">
    <property type="protein sequence ID" value="OZJ06026.1"/>
    <property type="molecule type" value="Genomic_DNA"/>
</dbReference>
<evidence type="ECO:0000256" key="7">
    <source>
        <dbReference type="ARBA" id="ARBA00022989"/>
    </source>
</evidence>
<comment type="caution">
    <text evidence="10">The sequence shown here is derived from an EMBL/GenBank/DDBJ whole genome shotgun (WGS) entry which is preliminary data.</text>
</comment>
<keyword evidence="8 9" id="KW-0472">Membrane</keyword>